<comment type="similarity">
    <text evidence="4 21">Belongs to the folylpolyglutamate synthase family.</text>
</comment>
<dbReference type="EC" id="6.3.2.12" evidence="5"/>
<evidence type="ECO:0000256" key="3">
    <source>
        <dbReference type="ARBA" id="ARBA00005150"/>
    </source>
</evidence>
<dbReference type="InterPro" id="IPR001645">
    <property type="entry name" value="Folylpolyglutamate_synth"/>
</dbReference>
<dbReference type="SUPFAM" id="SSF53244">
    <property type="entry name" value="MurD-like peptide ligases, peptide-binding domain"/>
    <property type="match status" value="1"/>
</dbReference>
<evidence type="ECO:0000256" key="12">
    <source>
        <dbReference type="ARBA" id="ARBA00022842"/>
    </source>
</evidence>
<evidence type="ECO:0000256" key="20">
    <source>
        <dbReference type="ARBA" id="ARBA00049161"/>
    </source>
</evidence>
<comment type="function">
    <text evidence="1">Functions in two distinct reactions of the de novo folate biosynthetic pathway. Catalyzes the addition of a glutamate residue to dihydropteroate (7,8-dihydropteroate or H2Pte) to form dihydrofolate (7,8-dihydrofolate monoglutamate or H2Pte-Glu). Also catalyzes successive additions of L-glutamate to tetrahydrofolate or 10-formyltetrahydrofolate or 5,10-methylenetetrahydrofolate, leading to folylpolyglutamate derivatives.</text>
</comment>
<evidence type="ECO:0000256" key="2">
    <source>
        <dbReference type="ARBA" id="ARBA00004799"/>
    </source>
</evidence>
<dbReference type="SUPFAM" id="SSF53623">
    <property type="entry name" value="MurD-like peptide ligases, catalytic domain"/>
    <property type="match status" value="1"/>
</dbReference>
<dbReference type="EMBL" id="WTVS01000120">
    <property type="protein sequence ID" value="NMG01009.1"/>
    <property type="molecule type" value="Genomic_DNA"/>
</dbReference>
<dbReference type="Proteomes" id="UP000634522">
    <property type="component" value="Unassembled WGS sequence"/>
</dbReference>
<evidence type="ECO:0000256" key="16">
    <source>
        <dbReference type="ARBA" id="ARBA00032510"/>
    </source>
</evidence>
<gene>
    <name evidence="23" type="ORF">GPA27_26930</name>
</gene>
<evidence type="ECO:0000256" key="21">
    <source>
        <dbReference type="PIRNR" id="PIRNR001563"/>
    </source>
</evidence>
<dbReference type="PANTHER" id="PTHR11136">
    <property type="entry name" value="FOLYLPOLYGLUTAMATE SYNTHASE-RELATED"/>
    <property type="match status" value="1"/>
</dbReference>
<evidence type="ECO:0000256" key="15">
    <source>
        <dbReference type="ARBA" id="ARBA00030592"/>
    </source>
</evidence>
<keyword evidence="9" id="KW-0479">Metal-binding</keyword>
<comment type="catalytic activity">
    <reaction evidence="18">
        <text>10-formyltetrahydrofolyl-(gamma-L-Glu)(n) + L-glutamate + ATP = 10-formyltetrahydrofolyl-(gamma-L-Glu)(n+1) + ADP + phosphate + H(+)</text>
        <dbReference type="Rhea" id="RHEA:51904"/>
        <dbReference type="Rhea" id="RHEA-COMP:13088"/>
        <dbReference type="Rhea" id="RHEA-COMP:14300"/>
        <dbReference type="ChEBI" id="CHEBI:15378"/>
        <dbReference type="ChEBI" id="CHEBI:29985"/>
        <dbReference type="ChEBI" id="CHEBI:30616"/>
        <dbReference type="ChEBI" id="CHEBI:43474"/>
        <dbReference type="ChEBI" id="CHEBI:134413"/>
        <dbReference type="ChEBI" id="CHEBI:456216"/>
        <dbReference type="EC" id="6.3.2.17"/>
    </reaction>
</comment>
<proteinExistence type="inferred from homology"/>
<feature type="domain" description="Mur ligase C-terminal" evidence="22">
    <location>
        <begin position="317"/>
        <end position="437"/>
    </location>
</feature>
<keyword evidence="24" id="KW-1185">Reference proteome</keyword>
<evidence type="ECO:0000256" key="19">
    <source>
        <dbReference type="ARBA" id="ARBA00049035"/>
    </source>
</evidence>
<evidence type="ECO:0000256" key="4">
    <source>
        <dbReference type="ARBA" id="ARBA00008276"/>
    </source>
</evidence>
<keyword evidence="13" id="KW-0289">Folate biosynthesis</keyword>
<evidence type="ECO:0000256" key="18">
    <source>
        <dbReference type="ARBA" id="ARBA00047808"/>
    </source>
</evidence>
<dbReference type="InterPro" id="IPR036615">
    <property type="entry name" value="Mur_ligase_C_dom_sf"/>
</dbReference>
<dbReference type="PIRSF" id="PIRSF001563">
    <property type="entry name" value="Folylpolyglu_synth"/>
    <property type="match status" value="1"/>
</dbReference>
<comment type="catalytic activity">
    <reaction evidence="19">
        <text>(6R)-5,10-methylenetetrahydrofolyl-(gamma-L-Glu)(n) + L-glutamate + ATP = (6R)-5,10-methylenetetrahydrofolyl-(gamma-L-Glu)(n+1) + ADP + phosphate + H(+)</text>
        <dbReference type="Rhea" id="RHEA:51912"/>
        <dbReference type="Rhea" id="RHEA-COMP:13257"/>
        <dbReference type="Rhea" id="RHEA-COMP:13258"/>
        <dbReference type="ChEBI" id="CHEBI:15378"/>
        <dbReference type="ChEBI" id="CHEBI:29985"/>
        <dbReference type="ChEBI" id="CHEBI:30616"/>
        <dbReference type="ChEBI" id="CHEBI:43474"/>
        <dbReference type="ChEBI" id="CHEBI:136572"/>
        <dbReference type="ChEBI" id="CHEBI:456216"/>
        <dbReference type="EC" id="6.3.2.17"/>
    </reaction>
</comment>
<dbReference type="EC" id="6.3.2.17" evidence="6"/>
<keyword evidence="11 21" id="KW-0067">ATP-binding</keyword>
<evidence type="ECO:0000313" key="23">
    <source>
        <dbReference type="EMBL" id="NMG01009.1"/>
    </source>
</evidence>
<evidence type="ECO:0000256" key="11">
    <source>
        <dbReference type="ARBA" id="ARBA00022840"/>
    </source>
</evidence>
<name>A0ABX1NNR8_9RHOO</name>
<comment type="caution">
    <text evidence="23">The sequence shown here is derived from an EMBL/GenBank/DDBJ whole genome shotgun (WGS) entry which is preliminary data.</text>
</comment>
<reference evidence="23 24" key="1">
    <citation type="submission" date="2019-12" db="EMBL/GenBank/DDBJ databases">
        <title>Comparative genomics gives insights into the taxonomy of the Azoarcus-Aromatoleum group and reveals separate origins of nif in the plant-associated Azoarcus and non-plant-associated Aromatoleum sub-groups.</title>
        <authorList>
            <person name="Lafos M."/>
            <person name="Maluk M."/>
            <person name="Batista M."/>
            <person name="Junghare M."/>
            <person name="Carmona M."/>
            <person name="Faoro H."/>
            <person name="Cruz L.M."/>
            <person name="Battistoni F."/>
            <person name="De Souza E."/>
            <person name="Pedrosa F."/>
            <person name="Chen W.-M."/>
            <person name="Poole P.S."/>
            <person name="Dixon R.A."/>
            <person name="James E.K."/>
        </authorList>
    </citation>
    <scope>NUCLEOTIDE SEQUENCE [LARGE SCALE GENOMIC DNA]</scope>
    <source>
        <strain evidence="23 24">T</strain>
    </source>
</reference>
<evidence type="ECO:0000256" key="9">
    <source>
        <dbReference type="ARBA" id="ARBA00022723"/>
    </source>
</evidence>
<evidence type="ECO:0000256" key="6">
    <source>
        <dbReference type="ARBA" id="ARBA00013025"/>
    </source>
</evidence>
<comment type="catalytic activity">
    <reaction evidence="20">
        <text>7,8-dihydropteroate + L-glutamate + ATP = 7,8-dihydrofolate + ADP + phosphate + H(+)</text>
        <dbReference type="Rhea" id="RHEA:23584"/>
        <dbReference type="ChEBI" id="CHEBI:15378"/>
        <dbReference type="ChEBI" id="CHEBI:17839"/>
        <dbReference type="ChEBI" id="CHEBI:29985"/>
        <dbReference type="ChEBI" id="CHEBI:30616"/>
        <dbReference type="ChEBI" id="CHEBI:43474"/>
        <dbReference type="ChEBI" id="CHEBI:57451"/>
        <dbReference type="ChEBI" id="CHEBI:456216"/>
        <dbReference type="EC" id="6.3.2.12"/>
    </reaction>
</comment>
<comment type="catalytic activity">
    <reaction evidence="17">
        <text>(6S)-5,6,7,8-tetrahydrofolyl-(gamma-L-Glu)(n) + L-glutamate + ATP = (6S)-5,6,7,8-tetrahydrofolyl-(gamma-L-Glu)(n+1) + ADP + phosphate + H(+)</text>
        <dbReference type="Rhea" id="RHEA:10580"/>
        <dbReference type="Rhea" id="RHEA-COMP:14738"/>
        <dbReference type="Rhea" id="RHEA-COMP:14740"/>
        <dbReference type="ChEBI" id="CHEBI:15378"/>
        <dbReference type="ChEBI" id="CHEBI:29985"/>
        <dbReference type="ChEBI" id="CHEBI:30616"/>
        <dbReference type="ChEBI" id="CHEBI:43474"/>
        <dbReference type="ChEBI" id="CHEBI:141005"/>
        <dbReference type="ChEBI" id="CHEBI:456216"/>
        <dbReference type="EC" id="6.3.2.17"/>
    </reaction>
</comment>
<dbReference type="InterPro" id="IPR004101">
    <property type="entry name" value="Mur_ligase_C"/>
</dbReference>
<comment type="pathway">
    <text evidence="3">Cofactor biosynthesis; tetrahydrofolylpolyglutamate biosynthesis.</text>
</comment>
<evidence type="ECO:0000256" key="8">
    <source>
        <dbReference type="ARBA" id="ARBA00022598"/>
    </source>
</evidence>
<dbReference type="RefSeq" id="WP_169143511.1">
    <property type="nucleotide sequence ID" value="NZ_WTVS01000120.1"/>
</dbReference>
<dbReference type="Gene3D" id="3.90.190.20">
    <property type="entry name" value="Mur ligase, C-terminal domain"/>
    <property type="match status" value="1"/>
</dbReference>
<evidence type="ECO:0000256" key="5">
    <source>
        <dbReference type="ARBA" id="ARBA00013023"/>
    </source>
</evidence>
<evidence type="ECO:0000259" key="22">
    <source>
        <dbReference type="Pfam" id="PF02875"/>
    </source>
</evidence>
<evidence type="ECO:0000313" key="24">
    <source>
        <dbReference type="Proteomes" id="UP000634522"/>
    </source>
</evidence>
<dbReference type="Pfam" id="PF02875">
    <property type="entry name" value="Mur_ligase_C"/>
    <property type="match status" value="1"/>
</dbReference>
<comment type="pathway">
    <text evidence="2">Cofactor biosynthesis; tetrahydrofolate biosynthesis; 7,8-dihydrofolate from 2-amino-4-hydroxy-6-hydroxymethyl-7,8-dihydropteridine diphosphate and 4-aminobenzoate: step 2/2.</text>
</comment>
<evidence type="ECO:0000256" key="7">
    <source>
        <dbReference type="ARBA" id="ARBA00019357"/>
    </source>
</evidence>
<organism evidence="23 24">
    <name type="scientific">Aromatoleum toluolicum</name>
    <dbReference type="NCBI Taxonomy" id="90060"/>
    <lineage>
        <taxon>Bacteria</taxon>
        <taxon>Pseudomonadati</taxon>
        <taxon>Pseudomonadota</taxon>
        <taxon>Betaproteobacteria</taxon>
        <taxon>Rhodocyclales</taxon>
        <taxon>Rhodocyclaceae</taxon>
        <taxon>Aromatoleum</taxon>
    </lineage>
</organism>
<evidence type="ECO:0000256" key="14">
    <source>
        <dbReference type="ARBA" id="ARBA00030048"/>
    </source>
</evidence>
<keyword evidence="8 21" id="KW-0436">Ligase</keyword>
<evidence type="ECO:0000256" key="13">
    <source>
        <dbReference type="ARBA" id="ARBA00022909"/>
    </source>
</evidence>
<evidence type="ECO:0000256" key="1">
    <source>
        <dbReference type="ARBA" id="ARBA00002714"/>
    </source>
</evidence>
<dbReference type="PANTHER" id="PTHR11136:SF0">
    <property type="entry name" value="DIHYDROFOLATE SYNTHETASE-RELATED"/>
    <property type="match status" value="1"/>
</dbReference>
<keyword evidence="10 21" id="KW-0547">Nucleotide-binding</keyword>
<dbReference type="Gene3D" id="3.40.1190.10">
    <property type="entry name" value="Mur-like, catalytic domain"/>
    <property type="match status" value="1"/>
</dbReference>
<accession>A0ABX1NNR8</accession>
<dbReference type="InterPro" id="IPR036565">
    <property type="entry name" value="Mur-like_cat_sf"/>
</dbReference>
<dbReference type="NCBIfam" id="TIGR01499">
    <property type="entry name" value="folC"/>
    <property type="match status" value="1"/>
</dbReference>
<protein>
    <recommendedName>
        <fullName evidence="7">Dihydrofolate synthase/folylpolyglutamate synthase</fullName>
        <ecNumber evidence="5">6.3.2.12</ecNumber>
        <ecNumber evidence="6">6.3.2.17</ecNumber>
    </recommendedName>
    <alternativeName>
        <fullName evidence="16">Folylpoly-gamma-glutamate synthetase-dihydrofolate synthetase</fullName>
    </alternativeName>
    <alternativeName>
        <fullName evidence="14">Folylpolyglutamate synthetase</fullName>
    </alternativeName>
    <alternativeName>
        <fullName evidence="15">Tetrahydrofolylpolyglutamate synthase</fullName>
    </alternativeName>
</protein>
<keyword evidence="12" id="KW-0460">Magnesium</keyword>
<sequence length="462" mass="48298">MSAQPGAAALSAEPLRSAGDVVRLFEALAAAEPSRRRPPDALALQPARELLARIGNPQRALRCIHIAGSKGKGSTALLCEAILGAADLRVGTFTSPHLERWTERYRVGGREVGEAEFVAAAERVRPHLAALLGATHPPGCFDFATAIAFSLFAHAGVDVAEIEVGLGGRLDPTNVVHPLVSCITSIELEHTDRLGNTLAAIAGEKAGIIKPWVPVVIGDLPREAVAVVEAQATRCAAPLHRLGIEFAAEVTRASAEGIAVHLDCGPLALDLTMPVLGPHLAGNAAMALACIRQADLLPVAQLADAARRGLARAELPGRTEILGRSPWVVADGAHTESSARALMRSLDVLDCRERHMVVSISSGKDLAALLPILAAKASTFVATRADRQRSLEPGAIADWVRNHFPGIPVRVVEDPVEAVTTTLVHVPCDSLMCVTGSVYAAGAARAALALPAVERHGPGNLS</sequence>
<evidence type="ECO:0000256" key="17">
    <source>
        <dbReference type="ARBA" id="ARBA00047493"/>
    </source>
</evidence>
<evidence type="ECO:0000256" key="10">
    <source>
        <dbReference type="ARBA" id="ARBA00022741"/>
    </source>
</evidence>